<evidence type="ECO:0000259" key="3">
    <source>
        <dbReference type="Pfam" id="PF00930"/>
    </source>
</evidence>
<accession>A0A068NRI0</accession>
<dbReference type="Gene3D" id="3.40.50.1820">
    <property type="entry name" value="alpha/beta hydrolase"/>
    <property type="match status" value="1"/>
</dbReference>
<dbReference type="InterPro" id="IPR002469">
    <property type="entry name" value="Peptidase_S9B_N"/>
</dbReference>
<evidence type="ECO:0000259" key="2">
    <source>
        <dbReference type="Pfam" id="PF00326"/>
    </source>
</evidence>
<dbReference type="OrthoDB" id="9812921at2"/>
<dbReference type="SUPFAM" id="SSF53474">
    <property type="entry name" value="alpha/beta-Hydrolases"/>
    <property type="match status" value="1"/>
</dbReference>
<organism evidence="4 5">
    <name type="scientific">Fimbriimonas ginsengisoli Gsoil 348</name>
    <dbReference type="NCBI Taxonomy" id="661478"/>
    <lineage>
        <taxon>Bacteria</taxon>
        <taxon>Bacillati</taxon>
        <taxon>Armatimonadota</taxon>
        <taxon>Fimbriimonadia</taxon>
        <taxon>Fimbriimonadales</taxon>
        <taxon>Fimbriimonadaceae</taxon>
        <taxon>Fimbriimonas</taxon>
    </lineage>
</organism>
<evidence type="ECO:0000313" key="5">
    <source>
        <dbReference type="Proteomes" id="UP000027982"/>
    </source>
</evidence>
<feature type="signal peptide" evidence="1">
    <location>
        <begin position="1"/>
        <end position="24"/>
    </location>
</feature>
<dbReference type="SUPFAM" id="SSF82171">
    <property type="entry name" value="DPP6 N-terminal domain-like"/>
    <property type="match status" value="1"/>
</dbReference>
<dbReference type="eggNOG" id="COG1506">
    <property type="taxonomic scope" value="Bacteria"/>
</dbReference>
<dbReference type="InterPro" id="IPR050278">
    <property type="entry name" value="Serine_Prot_S9B/DPPIV"/>
</dbReference>
<dbReference type="Pfam" id="PF00930">
    <property type="entry name" value="DPPIV_N"/>
    <property type="match status" value="1"/>
</dbReference>
<dbReference type="InterPro" id="IPR001375">
    <property type="entry name" value="Peptidase_S9_cat"/>
</dbReference>
<dbReference type="InterPro" id="IPR029058">
    <property type="entry name" value="AB_hydrolase_fold"/>
</dbReference>
<dbReference type="KEGG" id="fgi:OP10G_0841"/>
<dbReference type="GO" id="GO:0006508">
    <property type="term" value="P:proteolysis"/>
    <property type="evidence" value="ECO:0007669"/>
    <property type="project" value="InterPro"/>
</dbReference>
<dbReference type="PANTHER" id="PTHR11731:SF118">
    <property type="entry name" value="BLR1971 PROTEIN"/>
    <property type="match status" value="1"/>
</dbReference>
<evidence type="ECO:0000256" key="1">
    <source>
        <dbReference type="SAM" id="SignalP"/>
    </source>
</evidence>
<dbReference type="HOGENOM" id="CLU_006105_3_1_0"/>
<protein>
    <submittedName>
        <fullName evidence="4">Dipeptidyl peptidase IV</fullName>
    </submittedName>
</protein>
<sequence length="752" mass="84943">MQNLLPRRLTPVFLGVLSLSVALAGSGKPPASEIRESYRRANGLRQLYNSNAYKLSIDPHWYADGTRFWYRNDLREGKKEFIGVLAESGQRGPAFDHERLAAALGKTLNKPVDPAKLPFSEIAFEGDLLRFDADGKGWKCKLSDYTLEETTPKPRARPPRSEPWNQDLHPASLREYESKDGKWVAQIEGFNVMVWPKGGAKSQITKSGAADGYFARLWWTPDDKRIVAVRVHPGDRRLVDLIESSPAQGGRAVHTARVYDLPGDKVDTFDIWILDPEKNEAKQISADPVDYGDLPSPDWERDGRHFTYEKMDRGYGRWRLIEVDSVTGESKALLDDHPSTFVDSTSQFIWYAKKSDEIVWRSERDGWGHLYLLDDKRELHRITSGPWVVRTVEKVDEVARTILFTASGREAGEDPYFIRWYRVNFDGTGLVDLTPEHGNHVARLSPKADYLIDSVSTVDSPPVHELRRTSDGKLLATLEQGDIRDLKAKGFRAPEPFVAKGRDGKTDIYGIVYRPSNFNPRKRYPVIENIYAGPQDSFVPKSFASWRSMASLAELGFIVVQIDGMGTRNRGKAFHDVCYKNLADAGFPDRILWMTALAAKYPSVDISRVGVYGTSAGGQNSTGAVLFHPEFYKVAVSSCGCHDNRMDKIWWNEQWMGLMGPHYAEQSNITNAGKLKGKLLLFVGEQDHNVPPESTYRLVDALIKANKDFDFLVLPGSDHTDGGAYGERKRRDFFVRNLLGLEPPKWNEEEKP</sequence>
<dbReference type="EMBL" id="CP007139">
    <property type="protein sequence ID" value="AIE84209.1"/>
    <property type="molecule type" value="Genomic_DNA"/>
</dbReference>
<evidence type="ECO:0000313" key="4">
    <source>
        <dbReference type="EMBL" id="AIE84209.1"/>
    </source>
</evidence>
<keyword evidence="5" id="KW-1185">Reference proteome</keyword>
<dbReference type="Proteomes" id="UP000027982">
    <property type="component" value="Chromosome"/>
</dbReference>
<dbReference type="STRING" id="661478.OP10G_0841"/>
<dbReference type="Pfam" id="PF00326">
    <property type="entry name" value="Peptidase_S9"/>
    <property type="match status" value="1"/>
</dbReference>
<reference evidence="4 5" key="1">
    <citation type="journal article" date="2014" name="PLoS ONE">
        <title>The first complete genome sequence of the class fimbriimonadia in the phylum armatimonadetes.</title>
        <authorList>
            <person name="Hu Z.Y."/>
            <person name="Wang Y.Z."/>
            <person name="Im W.T."/>
            <person name="Wang S.Y."/>
            <person name="Zhao G.P."/>
            <person name="Zheng H.J."/>
            <person name="Quan Z.X."/>
        </authorList>
    </citation>
    <scope>NUCLEOTIDE SEQUENCE [LARGE SCALE GENOMIC DNA]</scope>
    <source>
        <strain evidence="4">Gsoil 348</strain>
    </source>
</reference>
<proteinExistence type="predicted"/>
<dbReference type="Gene3D" id="2.140.10.30">
    <property type="entry name" value="Dipeptidylpeptidase IV, N-terminal domain"/>
    <property type="match status" value="1"/>
</dbReference>
<gene>
    <name evidence="4" type="ORF">OP10G_0841</name>
</gene>
<name>A0A068NRI0_FIMGI</name>
<feature type="chain" id="PRO_5001653863" evidence="1">
    <location>
        <begin position="25"/>
        <end position="752"/>
    </location>
</feature>
<dbReference type="GO" id="GO:0008236">
    <property type="term" value="F:serine-type peptidase activity"/>
    <property type="evidence" value="ECO:0007669"/>
    <property type="project" value="InterPro"/>
</dbReference>
<feature type="domain" description="Peptidase S9 prolyl oligopeptidase catalytic" evidence="2">
    <location>
        <begin position="548"/>
        <end position="730"/>
    </location>
</feature>
<dbReference type="RefSeq" id="WP_025227147.1">
    <property type="nucleotide sequence ID" value="NZ_CP007139.1"/>
</dbReference>
<feature type="domain" description="Dipeptidylpeptidase IV N-terminal" evidence="3">
    <location>
        <begin position="216"/>
        <end position="462"/>
    </location>
</feature>
<dbReference type="PANTHER" id="PTHR11731">
    <property type="entry name" value="PROTEASE FAMILY S9B,C DIPEPTIDYL-PEPTIDASE IV-RELATED"/>
    <property type="match status" value="1"/>
</dbReference>
<keyword evidence="1" id="KW-0732">Signal</keyword>
<dbReference type="AlphaFoldDB" id="A0A068NRI0"/>